<organism evidence="2 4">
    <name type="scientific">Jannaschia seohaensis</name>
    <dbReference type="NCBI Taxonomy" id="475081"/>
    <lineage>
        <taxon>Bacteria</taxon>
        <taxon>Pseudomonadati</taxon>
        <taxon>Pseudomonadota</taxon>
        <taxon>Alphaproteobacteria</taxon>
        <taxon>Rhodobacterales</taxon>
        <taxon>Roseobacteraceae</taxon>
        <taxon>Jannaschia</taxon>
    </lineage>
</organism>
<dbReference type="EMBL" id="QGDJ01000005">
    <property type="protein sequence ID" value="PWJ18287.1"/>
    <property type="molecule type" value="Genomic_DNA"/>
</dbReference>
<evidence type="ECO:0000313" key="3">
    <source>
        <dbReference type="Proteomes" id="UP000245839"/>
    </source>
</evidence>
<dbReference type="EMBL" id="UETC01000005">
    <property type="protein sequence ID" value="SSA46812.1"/>
    <property type="molecule type" value="Genomic_DNA"/>
</dbReference>
<accession>A0A2Y9C0T1</accession>
<gene>
    <name evidence="1" type="ORF">BCF38_105275</name>
    <name evidence="2" type="ORF">SAMN05421539_105275</name>
</gene>
<evidence type="ECO:0000313" key="1">
    <source>
        <dbReference type="EMBL" id="PWJ18287.1"/>
    </source>
</evidence>
<dbReference type="RefSeq" id="WP_170125425.1">
    <property type="nucleotide sequence ID" value="NZ_QGDJ01000005.1"/>
</dbReference>
<evidence type="ECO:0000313" key="2">
    <source>
        <dbReference type="EMBL" id="SSA46812.1"/>
    </source>
</evidence>
<dbReference type="AlphaFoldDB" id="A0A2Y9C0T1"/>
<reference evidence="1 3" key="2">
    <citation type="submission" date="2018-03" db="EMBL/GenBank/DDBJ databases">
        <title>Genomic Encyclopedia of Archaeal and Bacterial Type Strains, Phase II (KMG-II): from individual species to whole genera.</title>
        <authorList>
            <person name="Goeker M."/>
        </authorList>
    </citation>
    <scope>NUCLEOTIDE SEQUENCE [LARGE SCALE GENOMIC DNA]</scope>
    <source>
        <strain evidence="1 3">DSM 25227</strain>
    </source>
</reference>
<keyword evidence="3" id="KW-1185">Reference proteome</keyword>
<dbReference type="Proteomes" id="UP000251571">
    <property type="component" value="Unassembled WGS sequence"/>
</dbReference>
<evidence type="ECO:0000313" key="4">
    <source>
        <dbReference type="Proteomes" id="UP000251571"/>
    </source>
</evidence>
<name>A0A2Y9C0T1_9RHOB</name>
<sequence>MFMRLAVIVVSLSLLGGSGYASWYGWGAVDRDTGPGSMRTGSTGGGFGFVRVK</sequence>
<dbReference type="Proteomes" id="UP000245839">
    <property type="component" value="Unassembled WGS sequence"/>
</dbReference>
<protein>
    <submittedName>
        <fullName evidence="2">Uncharacterized protein</fullName>
    </submittedName>
</protein>
<proteinExistence type="predicted"/>
<reference evidence="2 4" key="1">
    <citation type="submission" date="2016-10" db="EMBL/GenBank/DDBJ databases">
        <authorList>
            <person name="Cai Z."/>
        </authorList>
    </citation>
    <scope>NUCLEOTIDE SEQUENCE [LARGE SCALE GENOMIC DNA]</scope>
    <source>
        <strain evidence="2 4">DSM 25227</strain>
    </source>
</reference>